<evidence type="ECO:0000259" key="3">
    <source>
        <dbReference type="Pfam" id="PF01636"/>
    </source>
</evidence>
<dbReference type="SUPFAM" id="SSF56112">
    <property type="entry name" value="Protein kinase-like (PK-like)"/>
    <property type="match status" value="1"/>
</dbReference>
<dbReference type="EMBL" id="JBEUWX010000001">
    <property type="protein sequence ID" value="MFA9948985.1"/>
    <property type="molecule type" value="Genomic_DNA"/>
</dbReference>
<dbReference type="Proteomes" id="UP001574673">
    <property type="component" value="Unassembled WGS sequence"/>
</dbReference>
<dbReference type="PANTHER" id="PTHR33540:SF1">
    <property type="entry name" value="N-ACETYLMURAMATE_N-ACETYLGLUCOSAMINE KINASE"/>
    <property type="match status" value="1"/>
</dbReference>
<evidence type="ECO:0000313" key="5">
    <source>
        <dbReference type="Proteomes" id="UP001574673"/>
    </source>
</evidence>
<proteinExistence type="predicted"/>
<evidence type="ECO:0000256" key="1">
    <source>
        <dbReference type="ARBA" id="ARBA00022741"/>
    </source>
</evidence>
<dbReference type="Pfam" id="PF01636">
    <property type="entry name" value="APH"/>
    <property type="match status" value="1"/>
</dbReference>
<protein>
    <submittedName>
        <fullName evidence="4">Phosphotransferase</fullName>
    </submittedName>
</protein>
<keyword evidence="1" id="KW-0547">Nucleotide-binding</keyword>
<evidence type="ECO:0000256" key="2">
    <source>
        <dbReference type="ARBA" id="ARBA00022840"/>
    </source>
</evidence>
<keyword evidence="2" id="KW-0067">ATP-binding</keyword>
<dbReference type="RefSeq" id="WP_418890145.1">
    <property type="nucleotide sequence ID" value="NZ_JBEUWX010000001.1"/>
</dbReference>
<dbReference type="Gene3D" id="3.90.1200.10">
    <property type="match status" value="1"/>
</dbReference>
<organism evidence="4 5">
    <name type="scientific">Dentiradicibacter hellwigii</name>
    <dbReference type="NCBI Taxonomy" id="3149053"/>
    <lineage>
        <taxon>Bacteria</taxon>
        <taxon>Pseudomonadati</taxon>
        <taxon>Pseudomonadota</taxon>
        <taxon>Betaproteobacteria</taxon>
        <taxon>Rhodocyclales</taxon>
        <taxon>Rhodocyclaceae</taxon>
        <taxon>Dentiradicibacter</taxon>
    </lineage>
</organism>
<keyword evidence="5" id="KW-1185">Reference proteome</keyword>
<accession>A0ABV4UB99</accession>
<feature type="domain" description="Aminoglycoside phosphotransferase" evidence="3">
    <location>
        <begin position="27"/>
        <end position="260"/>
    </location>
</feature>
<name>A0ABV4UB99_9RHOO</name>
<gene>
    <name evidence="4" type="ORF">ABCS64_01360</name>
</gene>
<dbReference type="InterPro" id="IPR011009">
    <property type="entry name" value="Kinase-like_dom_sf"/>
</dbReference>
<dbReference type="InterPro" id="IPR002575">
    <property type="entry name" value="Aminoglycoside_PTrfase"/>
</dbReference>
<dbReference type="Gene3D" id="3.30.200.20">
    <property type="entry name" value="Phosphorylase Kinase, domain 1"/>
    <property type="match status" value="1"/>
</dbReference>
<comment type="caution">
    <text evidence="4">The sequence shown here is derived from an EMBL/GenBank/DDBJ whole genome shotgun (WGS) entry which is preliminary data.</text>
</comment>
<dbReference type="PANTHER" id="PTHR33540">
    <property type="entry name" value="TRNA THREONYLCARBAMOYLADENOSINE BIOSYNTHESIS PROTEIN TSAE"/>
    <property type="match status" value="1"/>
</dbReference>
<evidence type="ECO:0000313" key="4">
    <source>
        <dbReference type="EMBL" id="MFA9948985.1"/>
    </source>
</evidence>
<reference evidence="5" key="1">
    <citation type="submission" date="2024-06" db="EMBL/GenBank/DDBJ databases">
        <title>Radixoralia hellwigii gen. nov., sp nov., isolated from a root canal in the human oral cavity.</title>
        <authorList>
            <person name="Bartsch S."/>
            <person name="Wittmer A."/>
            <person name="Schulz A.-K."/>
            <person name="Neumann-Schaal M."/>
            <person name="Wolf J."/>
            <person name="Gronow S."/>
            <person name="Tennert C."/>
            <person name="Haecker G."/>
            <person name="Cieplik F."/>
            <person name="Al-Ahmad A."/>
        </authorList>
    </citation>
    <scope>NUCLEOTIDE SEQUENCE [LARGE SCALE GENOMIC DNA]</scope>
    <source>
        <strain evidence="5">Wk13</strain>
    </source>
</reference>
<sequence length="346" mass="39611">MPRTRQLRDWLDQLFPRQPGEAPLPCAPASSDASFRRYFRLDLPDGTTRIIMDAPPEYEDCRPFIRIASLFHEAGVHVPEVLAADLEQGFLLLSDLGRTTYLDVLDARTAPALYRDANAALIALQCASRPGVLPVYDRALLQRELDLFPDWYIARHLGLTLDASQMADLRAVFAALLDNNLAQPQVFVHRDYHSRNLMLIGEAPTPAHSLTTANPGVLDFQDVVYGPITYDPVSLYRDAYIAWEEAQELDFVIRYWEAARAAGLPVRADFDAFYRDYEWMGAQRQLKVLGIFARLYHRDGKDGYLKDMPRVMAYLRRTARRYAELRPLARLLDRLENRPHETGLTF</sequence>